<comment type="caution">
    <text evidence="12">The sequence shown here is derived from an EMBL/GenBank/DDBJ whole genome shotgun (WGS) entry which is preliminary data.</text>
</comment>
<dbReference type="SUPFAM" id="SSF49384">
    <property type="entry name" value="Carbohydrate-binding domain"/>
    <property type="match status" value="1"/>
</dbReference>
<evidence type="ECO:0000256" key="3">
    <source>
        <dbReference type="ARBA" id="ARBA00022525"/>
    </source>
</evidence>
<keyword evidence="6" id="KW-0106">Calcium</keyword>
<gene>
    <name evidence="12" type="ORF">H4W31_004282</name>
</gene>
<dbReference type="InterPro" id="IPR008965">
    <property type="entry name" value="CBM2/CBM3_carb-bd_dom_sf"/>
</dbReference>
<keyword evidence="4" id="KW-0479">Metal-binding</keyword>
<evidence type="ECO:0000256" key="1">
    <source>
        <dbReference type="ARBA" id="ARBA00001913"/>
    </source>
</evidence>
<dbReference type="SUPFAM" id="SSF51126">
    <property type="entry name" value="Pectin lyase-like"/>
    <property type="match status" value="1"/>
</dbReference>
<dbReference type="GO" id="GO:0005576">
    <property type="term" value="C:extracellular region"/>
    <property type="evidence" value="ECO:0007669"/>
    <property type="project" value="UniProtKB-SubCell"/>
</dbReference>
<feature type="compositionally biased region" description="Pro residues" evidence="9">
    <location>
        <begin position="144"/>
        <end position="173"/>
    </location>
</feature>
<dbReference type="SMART" id="SM00637">
    <property type="entry name" value="CBD_II"/>
    <property type="match status" value="1"/>
</dbReference>
<comment type="cofactor">
    <cofactor evidence="1">
        <name>Ca(2+)</name>
        <dbReference type="ChEBI" id="CHEBI:29108"/>
    </cofactor>
</comment>
<dbReference type="SMART" id="SM00710">
    <property type="entry name" value="PbH1"/>
    <property type="match status" value="7"/>
</dbReference>
<dbReference type="PANTHER" id="PTHR40088">
    <property type="entry name" value="PECTATE LYASE (EUROFUNG)"/>
    <property type="match status" value="1"/>
</dbReference>
<evidence type="ECO:0000256" key="5">
    <source>
        <dbReference type="ARBA" id="ARBA00022729"/>
    </source>
</evidence>
<dbReference type="GO" id="GO:0030247">
    <property type="term" value="F:polysaccharide binding"/>
    <property type="evidence" value="ECO:0007669"/>
    <property type="project" value="UniProtKB-UniRule"/>
</dbReference>
<protein>
    <recommendedName>
        <fullName evidence="11">CBM2 domain-containing protein</fullName>
    </recommendedName>
</protein>
<dbReference type="PANTHER" id="PTHR40088:SF1">
    <property type="entry name" value="PECTATE LYASE PEL9"/>
    <property type="match status" value="1"/>
</dbReference>
<name>A0A927M6I1_9ACTN</name>
<dbReference type="InterPro" id="IPR052052">
    <property type="entry name" value="Polysaccharide_Lyase_9"/>
</dbReference>
<evidence type="ECO:0000259" key="11">
    <source>
        <dbReference type="PROSITE" id="PS51173"/>
    </source>
</evidence>
<feature type="signal peptide" evidence="10">
    <location>
        <begin position="1"/>
        <end position="33"/>
    </location>
</feature>
<evidence type="ECO:0000256" key="7">
    <source>
        <dbReference type="ARBA" id="ARBA00023239"/>
    </source>
</evidence>
<comment type="subcellular location">
    <subcellularLocation>
        <location evidence="2">Secreted</location>
    </subcellularLocation>
</comment>
<evidence type="ECO:0000256" key="10">
    <source>
        <dbReference type="SAM" id="SignalP"/>
    </source>
</evidence>
<dbReference type="InterPro" id="IPR053868">
    <property type="entry name" value="Pel9A-like_beta_helix"/>
</dbReference>
<keyword evidence="13" id="KW-1185">Reference proteome</keyword>
<evidence type="ECO:0000313" key="12">
    <source>
        <dbReference type="EMBL" id="MBE1488644.1"/>
    </source>
</evidence>
<dbReference type="InterPro" id="IPR011050">
    <property type="entry name" value="Pectin_lyase_fold/virulence"/>
</dbReference>
<evidence type="ECO:0000256" key="8">
    <source>
        <dbReference type="ARBA" id="ARBA00038263"/>
    </source>
</evidence>
<dbReference type="RefSeq" id="WP_192768260.1">
    <property type="nucleotide sequence ID" value="NZ_JADBEB010000001.1"/>
</dbReference>
<feature type="compositionally biased region" description="Polar residues" evidence="9">
    <location>
        <begin position="183"/>
        <end position="195"/>
    </location>
</feature>
<feature type="domain" description="CBM2" evidence="11">
    <location>
        <begin position="30"/>
        <end position="140"/>
    </location>
</feature>
<evidence type="ECO:0000313" key="13">
    <source>
        <dbReference type="Proteomes" id="UP000649753"/>
    </source>
</evidence>
<evidence type="ECO:0000256" key="6">
    <source>
        <dbReference type="ARBA" id="ARBA00022837"/>
    </source>
</evidence>
<dbReference type="InterPro" id="IPR006626">
    <property type="entry name" value="PbH1"/>
</dbReference>
<evidence type="ECO:0000256" key="9">
    <source>
        <dbReference type="SAM" id="MobiDB-lite"/>
    </source>
</evidence>
<evidence type="ECO:0000256" key="4">
    <source>
        <dbReference type="ARBA" id="ARBA00022723"/>
    </source>
</evidence>
<proteinExistence type="inferred from homology"/>
<dbReference type="Pfam" id="PF22842">
    <property type="entry name" value="Pel9A-like_beta_helix"/>
    <property type="match status" value="1"/>
</dbReference>
<accession>A0A927M6I1</accession>
<dbReference type="GO" id="GO:0016837">
    <property type="term" value="F:carbon-oxygen lyase activity, acting on polysaccharides"/>
    <property type="evidence" value="ECO:0007669"/>
    <property type="project" value="TreeGrafter"/>
</dbReference>
<dbReference type="PROSITE" id="PS51173">
    <property type="entry name" value="CBM2"/>
    <property type="match status" value="1"/>
</dbReference>
<dbReference type="PROSITE" id="PS51318">
    <property type="entry name" value="TAT"/>
    <property type="match status" value="1"/>
</dbReference>
<keyword evidence="7" id="KW-0456">Lyase</keyword>
<feature type="chain" id="PRO_5036840658" description="CBM2 domain-containing protein" evidence="10">
    <location>
        <begin position="34"/>
        <end position="549"/>
    </location>
</feature>
<dbReference type="Pfam" id="PF07602">
    <property type="entry name" value="DUF1565"/>
    <property type="match status" value="1"/>
</dbReference>
<organism evidence="12 13">
    <name type="scientific">Plantactinospora soyae</name>
    <dbReference type="NCBI Taxonomy" id="1544732"/>
    <lineage>
        <taxon>Bacteria</taxon>
        <taxon>Bacillati</taxon>
        <taxon>Actinomycetota</taxon>
        <taxon>Actinomycetes</taxon>
        <taxon>Micromonosporales</taxon>
        <taxon>Micromonosporaceae</taxon>
        <taxon>Plantactinospora</taxon>
    </lineage>
</organism>
<dbReference type="GO" id="GO:0005975">
    <property type="term" value="P:carbohydrate metabolic process"/>
    <property type="evidence" value="ECO:0007669"/>
    <property type="project" value="InterPro"/>
</dbReference>
<dbReference type="InterPro" id="IPR012334">
    <property type="entry name" value="Pectin_lyas_fold"/>
</dbReference>
<reference evidence="12" key="1">
    <citation type="submission" date="2020-10" db="EMBL/GenBank/DDBJ databases">
        <title>Sequencing the genomes of 1000 actinobacteria strains.</title>
        <authorList>
            <person name="Klenk H.-P."/>
        </authorList>
    </citation>
    <scope>NUCLEOTIDE SEQUENCE</scope>
    <source>
        <strain evidence="12">DSM 46832</strain>
    </source>
</reference>
<sequence length="549" mass="56562">MSRRRCRSVLVTAAMAVVTAAGAGALPALSAQAAAGCQVSYAVASQWTGGFGANLSITNFGEPINGWTLTWTFTGGQAITQSWGFTADPASGTVSARNVDYTASIPTGATVGGGFNGTWNNSANPVPSGFSLNGTACTGLVGPTSPPPGSPPPTTSPPPPTSPPPTSPAPTTSPPATSAPPTNSLIVATNGNDGNPGTLGAPLATLGRAVTLATPGTTIALRGGTYQFSTNVRIMKDGTSANPYTITSYNGERVILDGENLPHTPAPLDGSIPNLERGVLHIEADYWRVRSVEIIHGPYAIFCRDCNNNIFDRLVTRDNYESGLQIQGAASNNQVLNLDAYGNRDPRKNGESADGLAIKEGSGNGNVVRGARLWNNSDDGFDAWLFTSPIVIENSAAWGNGFNRWNLPGYTGDGNGFKMGGGDPDPPANHTIRNSYAFDNAVGGVIDNGNPGTIVVERNSAWRNGDGGFKFGNSTSRLTNNLAVANGAGVSLGSSTATGNSWNIKSSWSAADLASTDPSTLTGPRNADGSIRSSNFLVPVSYANLGARI</sequence>
<dbReference type="GO" id="GO:0046872">
    <property type="term" value="F:metal ion binding"/>
    <property type="evidence" value="ECO:0007669"/>
    <property type="project" value="UniProtKB-KW"/>
</dbReference>
<evidence type="ECO:0000256" key="2">
    <source>
        <dbReference type="ARBA" id="ARBA00004613"/>
    </source>
</evidence>
<feature type="region of interest" description="Disordered" evidence="9">
    <location>
        <begin position="126"/>
        <end position="200"/>
    </location>
</feature>
<dbReference type="InterPro" id="IPR006311">
    <property type="entry name" value="TAT_signal"/>
</dbReference>
<feature type="compositionally biased region" description="Polar residues" evidence="9">
    <location>
        <begin position="126"/>
        <end position="136"/>
    </location>
</feature>
<comment type="similarity">
    <text evidence="8">Belongs to the polysaccharide lyase 9 family.</text>
</comment>
<dbReference type="InterPro" id="IPR001919">
    <property type="entry name" value="CBD2"/>
</dbReference>
<dbReference type="Proteomes" id="UP000649753">
    <property type="component" value="Unassembled WGS sequence"/>
</dbReference>
<dbReference type="EMBL" id="JADBEB010000001">
    <property type="protein sequence ID" value="MBE1488644.1"/>
    <property type="molecule type" value="Genomic_DNA"/>
</dbReference>
<dbReference type="InterPro" id="IPR011459">
    <property type="entry name" value="DUF1565"/>
</dbReference>
<keyword evidence="5 10" id="KW-0732">Signal</keyword>
<dbReference type="Gene3D" id="2.60.40.290">
    <property type="match status" value="1"/>
</dbReference>
<dbReference type="Pfam" id="PF00553">
    <property type="entry name" value="CBM_2"/>
    <property type="match status" value="1"/>
</dbReference>
<dbReference type="GO" id="GO:0004553">
    <property type="term" value="F:hydrolase activity, hydrolyzing O-glycosyl compounds"/>
    <property type="evidence" value="ECO:0007669"/>
    <property type="project" value="InterPro"/>
</dbReference>
<dbReference type="AlphaFoldDB" id="A0A927M6I1"/>
<keyword evidence="3" id="KW-0964">Secreted</keyword>
<dbReference type="InterPro" id="IPR012291">
    <property type="entry name" value="CBM2_carb-bd_dom_sf"/>
</dbReference>
<dbReference type="Gene3D" id="2.160.20.10">
    <property type="entry name" value="Single-stranded right-handed beta-helix, Pectin lyase-like"/>
    <property type="match status" value="1"/>
</dbReference>